<feature type="region of interest" description="Disordered" evidence="1">
    <location>
        <begin position="138"/>
        <end position="176"/>
    </location>
</feature>
<feature type="compositionally biased region" description="Basic residues" evidence="1">
    <location>
        <begin position="100"/>
        <end position="109"/>
    </location>
</feature>
<feature type="region of interest" description="Disordered" evidence="1">
    <location>
        <begin position="193"/>
        <end position="221"/>
    </location>
</feature>
<feature type="compositionally biased region" description="Low complexity" evidence="1">
    <location>
        <begin position="727"/>
        <end position="759"/>
    </location>
</feature>
<feature type="compositionally biased region" description="Polar residues" evidence="1">
    <location>
        <begin position="580"/>
        <end position="595"/>
    </location>
</feature>
<feature type="compositionally biased region" description="Basic residues" evidence="1">
    <location>
        <begin position="339"/>
        <end position="348"/>
    </location>
</feature>
<dbReference type="AlphaFoldDB" id="A0A127ZEM1"/>
<reference evidence="2" key="1">
    <citation type="submission" date="2014-06" db="EMBL/GenBank/DDBJ databases">
        <authorList>
            <person name="Ju J."/>
            <person name="Zhang J."/>
        </authorList>
    </citation>
    <scope>NUCLEOTIDE SEQUENCE</scope>
    <source>
        <strain evidence="2">SscI8</strain>
    </source>
</reference>
<evidence type="ECO:0000313" key="2">
    <source>
        <dbReference type="EMBL" id="CDU24568.1"/>
    </source>
</evidence>
<feature type="region of interest" description="Disordered" evidence="1">
    <location>
        <begin position="90"/>
        <end position="121"/>
    </location>
</feature>
<dbReference type="OrthoDB" id="2556013at2759"/>
<accession>A0A127ZEM1</accession>
<feature type="compositionally biased region" description="Basic residues" evidence="1">
    <location>
        <begin position="932"/>
        <end position="941"/>
    </location>
</feature>
<dbReference type="EMBL" id="LK056676">
    <property type="protein sequence ID" value="CDU24568.1"/>
    <property type="molecule type" value="Genomic_DNA"/>
</dbReference>
<feature type="region of interest" description="Disordered" evidence="1">
    <location>
        <begin position="836"/>
        <end position="880"/>
    </location>
</feature>
<sequence length="973" mass="107203">MPRSDQVAVQANGFLDLRHGPRLERSAAPDAFKAASPFFDITPEVFRRFMSYESALSPKHATPSSPYRDASSALPCLASNQVLTRSPMDATHEAPGTIRRTIRGLPKKKPPADRSVASLAAKTAAWDHSQAKLPDPVVTSGAALSSTSQSDAHPRILRPSLTPSESLSNQASSGSLNSQPLAQYFEQLRVSAQEHRQDPVHTPVASISKQQQSAASPDSHSSFRFPSLPAILTDNSFHNRQRAAQFILLYSQWATREQLARCSRLSLAMDFSLPRLSKTDDSIKRVTAGQSADHQAAEGSSYFTLDNNEINHSHQHAHSASDDESEYLDFDACRTAHLGNKKKRKSTRHSSPTLPPSSNVEQGVHSDKTSVPSKVAPSPRDPARGSSQGTQNRALVDKTNTAHQPAPHLSVCPIYKHEDATAPPEPSTGRRHSYVRLPPRLTSSERQKLMIRKRLRARLAPIFQRRMLDRVQELDRFRQEHQEVQNTYDARVKAEADTALEKRIPAKRTSKAGKRAQAIRGGGSSAKPLTIAEIRARAAAATTGSSGASNVAVKMTSSPASPKDPARTPHRVSVEPPNSMPVSSTATECTPTDTPVPSRCKLPAPTSTFDFRMSSNVTFRLRELRSQLDAATRNLGVGRGDSRAFTGGSQPARISPSDSREVEAKGDVTKQSEGHPGRVLPWAHRTLDYQKRVTEQQRINAKSHQTHHLVKDEKPSPPALASQARDGTSTSKQQGKQSSPPARPKGTPASPSTSTTKATNGRRTALRRPVEPSHKHGAACKHDHAHGHGRSHGTGSALFTPDDWICLFCEYELYYGETPLMLRACRNRKKLVEKKSKAKSKAKQVLQKKASTKVNGSGCQHDHDRNYHHDHHHHDHDSEHNCMHDHDHACHHDHSSVSGSECCDHDHCDDHHYHRDHADNDHYGHESDKGRRGSHRARPQPRARNGPEAYDAHREICDCGNSIHSSDFDDKDK</sequence>
<organism evidence="2">
    <name type="scientific">Sporisorium scitamineum</name>
    <dbReference type="NCBI Taxonomy" id="49012"/>
    <lineage>
        <taxon>Eukaryota</taxon>
        <taxon>Fungi</taxon>
        <taxon>Dikarya</taxon>
        <taxon>Basidiomycota</taxon>
        <taxon>Ustilaginomycotina</taxon>
        <taxon>Ustilaginomycetes</taxon>
        <taxon>Ustilaginales</taxon>
        <taxon>Ustilaginaceae</taxon>
        <taxon>Sporisorium</taxon>
    </lineage>
</organism>
<name>A0A127ZEM1_9BASI</name>
<proteinExistence type="predicted"/>
<feature type="region of interest" description="Disordered" evidence="1">
    <location>
        <begin position="339"/>
        <end position="392"/>
    </location>
</feature>
<feature type="compositionally biased region" description="Polar residues" evidence="1">
    <location>
        <begin position="349"/>
        <end position="361"/>
    </location>
</feature>
<feature type="compositionally biased region" description="Basic and acidic residues" evidence="1">
    <location>
        <begin position="917"/>
        <end position="931"/>
    </location>
</feature>
<feature type="compositionally biased region" description="Polar residues" evidence="1">
    <location>
        <begin position="161"/>
        <end position="176"/>
    </location>
</feature>
<feature type="compositionally biased region" description="Low complexity" evidence="1">
    <location>
        <begin position="205"/>
        <end position="216"/>
    </location>
</feature>
<feature type="region of interest" description="Disordered" evidence="1">
    <location>
        <begin position="917"/>
        <end position="951"/>
    </location>
</feature>
<gene>
    <name evidence="2" type="ORF">SPSC_04069</name>
</gene>
<feature type="compositionally biased region" description="Basic residues" evidence="1">
    <location>
        <begin position="775"/>
        <end position="791"/>
    </location>
</feature>
<feature type="compositionally biased region" description="Polar residues" evidence="1">
    <location>
        <begin position="142"/>
        <end position="151"/>
    </location>
</feature>
<evidence type="ECO:0000256" key="1">
    <source>
        <dbReference type="SAM" id="MobiDB-lite"/>
    </source>
</evidence>
<feature type="region of interest" description="Disordered" evidence="1">
    <location>
        <begin position="635"/>
        <end position="683"/>
    </location>
</feature>
<feature type="region of interest" description="Disordered" evidence="1">
    <location>
        <begin position="698"/>
        <end position="795"/>
    </location>
</feature>
<feature type="region of interest" description="Disordered" evidence="1">
    <location>
        <begin position="542"/>
        <end position="600"/>
    </location>
</feature>
<protein>
    <submittedName>
        <fullName evidence="2">Uncharacterized protein</fullName>
    </submittedName>
</protein>
<feature type="compositionally biased region" description="Basic and acidic residues" evidence="1">
    <location>
        <begin position="658"/>
        <end position="676"/>
    </location>
</feature>